<keyword evidence="2" id="KW-1185">Reference proteome</keyword>
<accession>A0AAN9E195</accession>
<protein>
    <submittedName>
        <fullName evidence="1">Uncharacterized protein</fullName>
    </submittedName>
</protein>
<dbReference type="CDD" id="cd04481">
    <property type="entry name" value="RPA1_DBD_B_like"/>
    <property type="match status" value="1"/>
</dbReference>
<sequence length="223" mass="24545">MSMELILMDEKFDTIQATVRNGKVECTLFGDFVDQIKTFLKNGHFLAPMVVLQYAKMKIYKGKPVVQNTLYASRLLINPDDADVKEMRNRLSSTGIDVDVKCESFTEKPRMSIEDEYLKMYPKKTAAQLIDNPEGIPVACSGPVVDLSSDGNDVSGDSSRLVSSFGLPPTSFESLSSTVLNSAESSDTFNTPVIAKRKSEFAIGETCANPPSVKKRSSKPIKK</sequence>
<dbReference type="Gene3D" id="2.40.50.140">
    <property type="entry name" value="Nucleic acid-binding proteins"/>
    <property type="match status" value="1"/>
</dbReference>
<reference evidence="1 2" key="1">
    <citation type="submission" date="2024-01" db="EMBL/GenBank/DDBJ databases">
        <title>The genomes of 5 underutilized Papilionoideae crops provide insights into root nodulation and disease resistanc.</title>
        <authorList>
            <person name="Yuan L."/>
        </authorList>
    </citation>
    <scope>NUCLEOTIDE SEQUENCE [LARGE SCALE GENOMIC DNA]</scope>
    <source>
        <strain evidence="1">ZHUSHIDOU_FW_LH</strain>
        <tissue evidence="1">Leaf</tissue>
    </source>
</reference>
<dbReference type="InterPro" id="IPR012340">
    <property type="entry name" value="NA-bd_OB-fold"/>
</dbReference>
<dbReference type="SUPFAM" id="SSF50249">
    <property type="entry name" value="Nucleic acid-binding proteins"/>
    <property type="match status" value="1"/>
</dbReference>
<dbReference type="AlphaFoldDB" id="A0AAN9E195"/>
<comment type="caution">
    <text evidence="1">The sequence shown here is derived from an EMBL/GenBank/DDBJ whole genome shotgun (WGS) entry which is preliminary data.</text>
</comment>
<organism evidence="1 2">
    <name type="scientific">Crotalaria pallida</name>
    <name type="common">Smooth rattlebox</name>
    <name type="synonym">Crotalaria striata</name>
    <dbReference type="NCBI Taxonomy" id="3830"/>
    <lineage>
        <taxon>Eukaryota</taxon>
        <taxon>Viridiplantae</taxon>
        <taxon>Streptophyta</taxon>
        <taxon>Embryophyta</taxon>
        <taxon>Tracheophyta</taxon>
        <taxon>Spermatophyta</taxon>
        <taxon>Magnoliopsida</taxon>
        <taxon>eudicotyledons</taxon>
        <taxon>Gunneridae</taxon>
        <taxon>Pentapetalae</taxon>
        <taxon>rosids</taxon>
        <taxon>fabids</taxon>
        <taxon>Fabales</taxon>
        <taxon>Fabaceae</taxon>
        <taxon>Papilionoideae</taxon>
        <taxon>50 kb inversion clade</taxon>
        <taxon>genistoids sensu lato</taxon>
        <taxon>core genistoids</taxon>
        <taxon>Crotalarieae</taxon>
        <taxon>Crotalaria</taxon>
    </lineage>
</organism>
<dbReference type="Proteomes" id="UP001372338">
    <property type="component" value="Unassembled WGS sequence"/>
</dbReference>
<gene>
    <name evidence="1" type="ORF">RIF29_39443</name>
</gene>
<evidence type="ECO:0000313" key="2">
    <source>
        <dbReference type="Proteomes" id="UP001372338"/>
    </source>
</evidence>
<evidence type="ECO:0000313" key="1">
    <source>
        <dbReference type="EMBL" id="KAK7244618.1"/>
    </source>
</evidence>
<proteinExistence type="predicted"/>
<name>A0AAN9E195_CROPI</name>
<dbReference type="EMBL" id="JAYWIO010000008">
    <property type="protein sequence ID" value="KAK7244618.1"/>
    <property type="molecule type" value="Genomic_DNA"/>
</dbReference>